<dbReference type="InterPro" id="IPR036514">
    <property type="entry name" value="SGNH_hydro_sf"/>
</dbReference>
<gene>
    <name evidence="2" type="ORF">NCTC10786_05385</name>
</gene>
<dbReference type="EMBL" id="UAVY01000009">
    <property type="protein sequence ID" value="SQB40287.1"/>
    <property type="molecule type" value="Genomic_DNA"/>
</dbReference>
<keyword evidence="1" id="KW-1133">Transmembrane helix</keyword>
<protein>
    <recommendedName>
        <fullName evidence="4">Sialate O-acetylesterase domain-containing protein</fullName>
    </recommendedName>
</protein>
<sequence length="410" mass="45928">MNIRKILCFSVIILIVLCASLFYVFQKHKRTNMLVIGYGQSLMTGMEGWPALTTHSEVDNAFMIGDSVRPDSRRSQHYKPVGNYVRPLTSTVQQVNDSSKLVSPEYVSKLKRGAINEGEDPIVGAVTAFSGFRISFFESLFGMNAGVSGSDILQISKGSGYYKRFTDAVKIFNAVSISEKREPVVSSIVFMQGEMNYMPTYKNAPQDYDRYLFALKKLHKNMLSDAVSITKQKDKPLFFMYQTGGSFSRDTNDLSVGMAQLDFSNKNDGVYMVGPTYQYPDKGGHLGPNGYRWFGVQIAKVMHQVIDKGVNWKPLQPLSVSLSNDKVVVRYGVPYPPLKFTEAYVKYDPVMYDDKGFTLYDSNGRVDISSVEITAQDEITITPVHKITGPAKLFYADKTYHNGNGNVSDQ</sequence>
<evidence type="ECO:0000256" key="1">
    <source>
        <dbReference type="SAM" id="Phobius"/>
    </source>
</evidence>
<name>A0A2X2WL64_CITKO</name>
<keyword evidence="1" id="KW-0472">Membrane</keyword>
<dbReference type="Proteomes" id="UP000251584">
    <property type="component" value="Unassembled WGS sequence"/>
</dbReference>
<dbReference type="AlphaFoldDB" id="A0A2X2WL64"/>
<reference evidence="2 3" key="1">
    <citation type="submission" date="2018-06" db="EMBL/GenBank/DDBJ databases">
        <authorList>
            <consortium name="Pathogen Informatics"/>
            <person name="Doyle S."/>
        </authorList>
    </citation>
    <scope>NUCLEOTIDE SEQUENCE [LARGE SCALE GENOMIC DNA]</scope>
    <source>
        <strain evidence="2 3">NCTC10786</strain>
    </source>
</reference>
<keyword evidence="1" id="KW-0812">Transmembrane</keyword>
<evidence type="ECO:0000313" key="3">
    <source>
        <dbReference type="Proteomes" id="UP000251584"/>
    </source>
</evidence>
<dbReference type="GO" id="GO:0016788">
    <property type="term" value="F:hydrolase activity, acting on ester bonds"/>
    <property type="evidence" value="ECO:0007669"/>
    <property type="project" value="UniProtKB-ARBA"/>
</dbReference>
<organism evidence="2 3">
    <name type="scientific">Citrobacter koseri</name>
    <name type="common">Citrobacter diversus</name>
    <dbReference type="NCBI Taxonomy" id="545"/>
    <lineage>
        <taxon>Bacteria</taxon>
        <taxon>Pseudomonadati</taxon>
        <taxon>Pseudomonadota</taxon>
        <taxon>Gammaproteobacteria</taxon>
        <taxon>Enterobacterales</taxon>
        <taxon>Enterobacteriaceae</taxon>
        <taxon>Citrobacter</taxon>
    </lineage>
</organism>
<proteinExistence type="predicted"/>
<evidence type="ECO:0000313" key="2">
    <source>
        <dbReference type="EMBL" id="SQB40287.1"/>
    </source>
</evidence>
<dbReference type="Gene3D" id="3.40.50.1110">
    <property type="entry name" value="SGNH hydrolase"/>
    <property type="match status" value="1"/>
</dbReference>
<dbReference type="SUPFAM" id="SSF52266">
    <property type="entry name" value="SGNH hydrolase"/>
    <property type="match status" value="1"/>
</dbReference>
<evidence type="ECO:0008006" key="4">
    <source>
        <dbReference type="Google" id="ProtNLM"/>
    </source>
</evidence>
<feature type="transmembrane region" description="Helical" evidence="1">
    <location>
        <begin position="7"/>
        <end position="25"/>
    </location>
</feature>
<accession>A0A2X2WL64</accession>